<dbReference type="CDD" id="cd06661">
    <property type="entry name" value="GGCT_like"/>
    <property type="match status" value="1"/>
</dbReference>
<keyword evidence="3" id="KW-1185">Reference proteome</keyword>
<dbReference type="Pfam" id="PF06094">
    <property type="entry name" value="GGACT"/>
    <property type="match status" value="2"/>
</dbReference>
<dbReference type="KEGG" id="dwd:DSCW_51350"/>
<dbReference type="InterPro" id="IPR009288">
    <property type="entry name" value="AIG2-like_dom"/>
</dbReference>
<name>A0A5K7Z9J5_9BACT</name>
<protein>
    <submittedName>
        <fullName evidence="2">AIG2 family protein</fullName>
    </submittedName>
</protein>
<evidence type="ECO:0000313" key="2">
    <source>
        <dbReference type="EMBL" id="BBO77718.1"/>
    </source>
</evidence>
<reference evidence="2 3" key="1">
    <citation type="submission" date="2019-11" db="EMBL/GenBank/DDBJ databases">
        <title>Comparative genomics of hydrocarbon-degrading Desulfosarcina strains.</title>
        <authorList>
            <person name="Watanabe M."/>
            <person name="Kojima H."/>
            <person name="Fukui M."/>
        </authorList>
    </citation>
    <scope>NUCLEOTIDE SEQUENCE [LARGE SCALE GENOMIC DNA]</scope>
    <source>
        <strain evidence="2 3">PP31</strain>
    </source>
</reference>
<evidence type="ECO:0000313" key="3">
    <source>
        <dbReference type="Proteomes" id="UP000427769"/>
    </source>
</evidence>
<proteinExistence type="predicted"/>
<accession>A0A5K7Z9J5</accession>
<dbReference type="Proteomes" id="UP000427769">
    <property type="component" value="Chromosome"/>
</dbReference>
<evidence type="ECO:0000259" key="1">
    <source>
        <dbReference type="Pfam" id="PF06094"/>
    </source>
</evidence>
<dbReference type="RefSeq" id="WP_155306436.1">
    <property type="nucleotide sequence ID" value="NZ_AP021875.1"/>
</dbReference>
<dbReference type="InterPro" id="IPR013024">
    <property type="entry name" value="GGCT-like"/>
</dbReference>
<dbReference type="OrthoDB" id="8538589at2"/>
<organism evidence="2 3">
    <name type="scientific">Desulfosarcina widdelii</name>
    <dbReference type="NCBI Taxonomy" id="947919"/>
    <lineage>
        <taxon>Bacteria</taxon>
        <taxon>Pseudomonadati</taxon>
        <taxon>Thermodesulfobacteriota</taxon>
        <taxon>Desulfobacteria</taxon>
        <taxon>Desulfobacterales</taxon>
        <taxon>Desulfosarcinaceae</taxon>
        <taxon>Desulfosarcina</taxon>
    </lineage>
</organism>
<dbReference type="Gene3D" id="3.10.490.10">
    <property type="entry name" value="Gamma-glutamyl cyclotransferase-like"/>
    <property type="match status" value="1"/>
</dbReference>
<dbReference type="EMBL" id="AP021875">
    <property type="protein sequence ID" value="BBO77718.1"/>
    <property type="molecule type" value="Genomic_DNA"/>
</dbReference>
<sequence>MTEHAVNPDEPLKENTQWMLRLFVYGTLKRGFWNHDRFCRGVLDIREAVVRGRLYEMHSGIPVLQVPDGDVLAHGTSDALADVATQARFSEQPAPYPEPAQQSATAGDWGRVYGELLTFNDPESRLPAIDRLEGFRPGGSSLYRRVLVPVCIEHGMALPSWLYVGVNSVLNRASLTGRSIWSPKTQ</sequence>
<feature type="domain" description="Gamma-glutamylcyclotransferase AIG2-like" evidence="1">
    <location>
        <begin position="107"/>
        <end position="165"/>
    </location>
</feature>
<feature type="domain" description="Gamma-glutamylcyclotransferase AIG2-like" evidence="1">
    <location>
        <begin position="22"/>
        <end position="75"/>
    </location>
</feature>
<dbReference type="SUPFAM" id="SSF110857">
    <property type="entry name" value="Gamma-glutamyl cyclotransferase-like"/>
    <property type="match status" value="1"/>
</dbReference>
<gene>
    <name evidence="2" type="ORF">DSCW_51350</name>
</gene>
<dbReference type="InterPro" id="IPR036568">
    <property type="entry name" value="GGCT-like_sf"/>
</dbReference>
<dbReference type="AlphaFoldDB" id="A0A5K7Z9J5"/>